<evidence type="ECO:0000313" key="4">
    <source>
        <dbReference type="Proteomes" id="UP000022910"/>
    </source>
</evidence>
<protein>
    <recommendedName>
        <fullName evidence="2">HMG box domain-containing protein</fullName>
    </recommendedName>
</protein>
<proteinExistence type="predicted"/>
<dbReference type="SMR" id="A0A015L890"/>
<comment type="caution">
    <text evidence="3">The sequence shown here is derived from an EMBL/GenBank/DDBJ whole genome shotgun (WGS) entry which is preliminary data.</text>
</comment>
<dbReference type="EMBL" id="JEMT01012343">
    <property type="protein sequence ID" value="EXX75919.1"/>
    <property type="molecule type" value="Genomic_DNA"/>
</dbReference>
<reference evidence="3 4" key="1">
    <citation type="submission" date="2014-02" db="EMBL/GenBank/DDBJ databases">
        <title>Single nucleus genome sequencing reveals high similarity among nuclei of an endomycorrhizal fungus.</title>
        <authorList>
            <person name="Lin K."/>
            <person name="Geurts R."/>
            <person name="Zhang Z."/>
            <person name="Limpens E."/>
            <person name="Saunders D.G."/>
            <person name="Mu D."/>
            <person name="Pang E."/>
            <person name="Cao H."/>
            <person name="Cha H."/>
            <person name="Lin T."/>
            <person name="Zhou Q."/>
            <person name="Shang Y."/>
            <person name="Li Y."/>
            <person name="Ivanov S."/>
            <person name="Sharma T."/>
            <person name="Velzen R.V."/>
            <person name="Ruijter N.D."/>
            <person name="Aanen D.K."/>
            <person name="Win J."/>
            <person name="Kamoun S."/>
            <person name="Bisseling T."/>
            <person name="Huang S."/>
        </authorList>
    </citation>
    <scope>NUCLEOTIDE SEQUENCE [LARGE SCALE GENOMIC DNA]</scope>
    <source>
        <strain evidence="4">DAOM197198w</strain>
    </source>
</reference>
<dbReference type="InterPro" id="IPR036910">
    <property type="entry name" value="HMG_box_dom_sf"/>
</dbReference>
<evidence type="ECO:0000256" key="1">
    <source>
        <dbReference type="PROSITE-ProRule" id="PRU00267"/>
    </source>
</evidence>
<dbReference type="InterPro" id="IPR009071">
    <property type="entry name" value="HMG_box_dom"/>
</dbReference>
<dbReference type="PROSITE" id="PS50118">
    <property type="entry name" value="HMG_BOX_2"/>
    <property type="match status" value="1"/>
</dbReference>
<accession>A0A015L890</accession>
<keyword evidence="4" id="KW-1185">Reference proteome</keyword>
<organism evidence="3 4">
    <name type="scientific">Rhizophagus irregularis (strain DAOM 197198w)</name>
    <name type="common">Glomus intraradices</name>
    <dbReference type="NCBI Taxonomy" id="1432141"/>
    <lineage>
        <taxon>Eukaryota</taxon>
        <taxon>Fungi</taxon>
        <taxon>Fungi incertae sedis</taxon>
        <taxon>Mucoromycota</taxon>
        <taxon>Glomeromycotina</taxon>
        <taxon>Glomeromycetes</taxon>
        <taxon>Glomerales</taxon>
        <taxon>Glomeraceae</taxon>
        <taxon>Rhizophagus</taxon>
    </lineage>
</organism>
<dbReference type="GO" id="GO:0003677">
    <property type="term" value="F:DNA binding"/>
    <property type="evidence" value="ECO:0007669"/>
    <property type="project" value="UniProtKB-UniRule"/>
</dbReference>
<evidence type="ECO:0000313" key="3">
    <source>
        <dbReference type="EMBL" id="EXX75919.1"/>
    </source>
</evidence>
<dbReference type="GO" id="GO:0005634">
    <property type="term" value="C:nucleus"/>
    <property type="evidence" value="ECO:0007669"/>
    <property type="project" value="UniProtKB-UniRule"/>
</dbReference>
<dbReference type="OrthoDB" id="6247875at2759"/>
<keyword evidence="1" id="KW-0238">DNA-binding</keyword>
<dbReference type="HOGENOM" id="CLU_2265145_0_0_1"/>
<dbReference type="SUPFAM" id="SSF47095">
    <property type="entry name" value="HMG-box"/>
    <property type="match status" value="1"/>
</dbReference>
<dbReference type="Proteomes" id="UP000022910">
    <property type="component" value="Unassembled WGS sequence"/>
</dbReference>
<feature type="domain" description="HMG box" evidence="2">
    <location>
        <begin position="39"/>
        <end position="104"/>
    </location>
</feature>
<dbReference type="Gene3D" id="1.10.30.10">
    <property type="entry name" value="High mobility group box domain"/>
    <property type="match status" value="1"/>
</dbReference>
<keyword evidence="1" id="KW-0539">Nucleus</keyword>
<name>A0A015L890_RHIIW</name>
<evidence type="ECO:0000259" key="2">
    <source>
        <dbReference type="PROSITE" id="PS50118"/>
    </source>
</evidence>
<dbReference type="AlphaFoldDB" id="A0A015L890"/>
<feature type="DNA-binding region" description="HMG box" evidence="1">
    <location>
        <begin position="39"/>
        <end position="104"/>
    </location>
</feature>
<sequence length="104" mass="11948">MSEIENLATSLINMIDRKNIFPPLFNNPESYISPVGPRTKKPPNSFLICRINVHNEAKRKGIYSMRVISKAASILWKQASSEEKAVYKKLSERVFEIYSTKKSE</sequence>
<gene>
    <name evidence="3" type="ORF">RirG_037680</name>
</gene>